<feature type="domain" description="PTS EIIA type-2" evidence="1">
    <location>
        <begin position="1"/>
        <end position="152"/>
    </location>
</feature>
<keyword evidence="2" id="KW-0813">Transport</keyword>
<dbReference type="RefSeq" id="WP_155224373.1">
    <property type="nucleotide sequence ID" value="NZ_BSYE01000034.1"/>
</dbReference>
<dbReference type="Gene3D" id="3.40.930.10">
    <property type="entry name" value="Mannitol-specific EII, Chain A"/>
    <property type="match status" value="1"/>
</dbReference>
<gene>
    <name evidence="2" type="ORF">GLW17_04645</name>
</gene>
<evidence type="ECO:0000313" key="3">
    <source>
        <dbReference type="Proteomes" id="UP000427886"/>
    </source>
</evidence>
<dbReference type="AlphaFoldDB" id="A0AB37D4N2"/>
<evidence type="ECO:0000313" key="2">
    <source>
        <dbReference type="EMBL" id="QGP76163.1"/>
    </source>
</evidence>
<dbReference type="Pfam" id="PF00359">
    <property type="entry name" value="PTS_EIIA_2"/>
    <property type="match status" value="1"/>
</dbReference>
<dbReference type="KEGG" id="tey:GLW17_04645"/>
<dbReference type="Proteomes" id="UP000427886">
    <property type="component" value="Chromosome"/>
</dbReference>
<name>A0AB37D4N2_TETHA</name>
<dbReference type="InterPro" id="IPR051541">
    <property type="entry name" value="PTS_SugarTrans_NitroReg"/>
</dbReference>
<organism evidence="2 3">
    <name type="scientific">Tetragenococcus halophilus</name>
    <name type="common">Pediococcus halophilus</name>
    <dbReference type="NCBI Taxonomy" id="51669"/>
    <lineage>
        <taxon>Bacteria</taxon>
        <taxon>Bacillati</taxon>
        <taxon>Bacillota</taxon>
        <taxon>Bacilli</taxon>
        <taxon>Lactobacillales</taxon>
        <taxon>Enterococcaceae</taxon>
        <taxon>Tetragenococcus</taxon>
    </lineage>
</organism>
<proteinExistence type="predicted"/>
<dbReference type="PROSITE" id="PS51094">
    <property type="entry name" value="PTS_EIIA_TYPE_2"/>
    <property type="match status" value="1"/>
</dbReference>
<evidence type="ECO:0000259" key="1">
    <source>
        <dbReference type="PROSITE" id="PS51094"/>
    </source>
</evidence>
<sequence length="156" mass="17910">MFDNQLVFLHVPNFKTKEEALTFLANQFVESGLVDEEFPEKILEREEIFPTGIGFEEVGIAIPHSDPEYVKKEQIGIMTLEKPILFKRIEDKSKEIEVSMIFMLALKEPDGHLKVLQNLMSLLQDKETANELQVMGDTALNRKKAIQLLEGENVYD</sequence>
<dbReference type="SUPFAM" id="SSF55804">
    <property type="entry name" value="Phoshotransferase/anion transport protein"/>
    <property type="match status" value="1"/>
</dbReference>
<dbReference type="InterPro" id="IPR016152">
    <property type="entry name" value="PTrfase/Anion_transptr"/>
</dbReference>
<reference evidence="2 3" key="1">
    <citation type="submission" date="2019-11" db="EMBL/GenBank/DDBJ databases">
        <authorList>
            <person name="Kim E."/>
            <person name="Lee J."/>
            <person name="Jeon K."/>
            <person name="Lee Y."/>
        </authorList>
    </citation>
    <scope>NUCLEOTIDE SEQUENCE [LARGE SCALE GENOMIC DNA]</scope>
    <source>
        <strain evidence="2 3">YJ1</strain>
    </source>
</reference>
<keyword evidence="2" id="KW-0762">Sugar transport</keyword>
<dbReference type="EMBL" id="CP046246">
    <property type="protein sequence ID" value="QGP76163.1"/>
    <property type="molecule type" value="Genomic_DNA"/>
</dbReference>
<protein>
    <submittedName>
        <fullName evidence="2">PTS sugar transporter subunit IIA</fullName>
    </submittedName>
</protein>
<dbReference type="InterPro" id="IPR002178">
    <property type="entry name" value="PTS_EIIA_type-2_dom"/>
</dbReference>
<dbReference type="PANTHER" id="PTHR47738">
    <property type="entry name" value="PTS SYSTEM FRUCTOSE-LIKE EIIA COMPONENT-RELATED"/>
    <property type="match status" value="1"/>
</dbReference>
<accession>A0AB37D4N2</accession>
<dbReference type="PANTHER" id="PTHR47738:SF3">
    <property type="entry name" value="PHOSPHOTRANSFERASE SYSTEM MANNITOL_FRUCTOSE-SPECIFIC IIA DOMAIN CONTAINING PROTEIN"/>
    <property type="match status" value="1"/>
</dbReference>
<dbReference type="CDD" id="cd00211">
    <property type="entry name" value="PTS_IIA_fru"/>
    <property type="match status" value="1"/>
</dbReference>